<dbReference type="SUPFAM" id="SSF57667">
    <property type="entry name" value="beta-beta-alpha zinc fingers"/>
    <property type="match status" value="1"/>
</dbReference>
<dbReference type="InterPro" id="IPR013087">
    <property type="entry name" value="Znf_C2H2_type"/>
</dbReference>
<evidence type="ECO:0000259" key="2">
    <source>
        <dbReference type="PROSITE" id="PS50157"/>
    </source>
</evidence>
<keyword evidence="1" id="KW-0862">Zinc</keyword>
<keyword evidence="1" id="KW-0863">Zinc-finger</keyword>
<sequence length="106" mass="12495">MWPLLITRKISYLGQVVSHFKRKIQNLSMHKRNSNAIVKGKLLFNEIQEVISTTNKESPLQEFKCPYCPFTAQFNSLLKRHILIHTGEKPFSCSMLIEWSTLRFKR</sequence>
<dbReference type="PROSITE" id="PS50157">
    <property type="entry name" value="ZINC_FINGER_C2H2_2"/>
    <property type="match status" value="1"/>
</dbReference>
<proteinExistence type="predicted"/>
<accession>A0AAV4P0Z5</accession>
<dbReference type="GO" id="GO:0008270">
    <property type="term" value="F:zinc ion binding"/>
    <property type="evidence" value="ECO:0007669"/>
    <property type="project" value="UniProtKB-KW"/>
</dbReference>
<evidence type="ECO:0000313" key="3">
    <source>
        <dbReference type="EMBL" id="GIX89441.1"/>
    </source>
</evidence>
<comment type="caution">
    <text evidence="3">The sequence shown here is derived from an EMBL/GenBank/DDBJ whole genome shotgun (WGS) entry which is preliminary data.</text>
</comment>
<dbReference type="Proteomes" id="UP001054837">
    <property type="component" value="Unassembled WGS sequence"/>
</dbReference>
<gene>
    <name evidence="3" type="ORF">CDAR_304341</name>
</gene>
<organism evidence="3 4">
    <name type="scientific">Caerostris darwini</name>
    <dbReference type="NCBI Taxonomy" id="1538125"/>
    <lineage>
        <taxon>Eukaryota</taxon>
        <taxon>Metazoa</taxon>
        <taxon>Ecdysozoa</taxon>
        <taxon>Arthropoda</taxon>
        <taxon>Chelicerata</taxon>
        <taxon>Arachnida</taxon>
        <taxon>Araneae</taxon>
        <taxon>Araneomorphae</taxon>
        <taxon>Entelegynae</taxon>
        <taxon>Araneoidea</taxon>
        <taxon>Araneidae</taxon>
        <taxon>Caerostris</taxon>
    </lineage>
</organism>
<dbReference type="AlphaFoldDB" id="A0AAV4P0Z5"/>
<dbReference type="InterPro" id="IPR036236">
    <property type="entry name" value="Znf_C2H2_sf"/>
</dbReference>
<evidence type="ECO:0000313" key="4">
    <source>
        <dbReference type="Proteomes" id="UP001054837"/>
    </source>
</evidence>
<dbReference type="Gene3D" id="3.30.160.60">
    <property type="entry name" value="Classic Zinc Finger"/>
    <property type="match status" value="1"/>
</dbReference>
<keyword evidence="1" id="KW-0479">Metal-binding</keyword>
<dbReference type="EMBL" id="BPLQ01002181">
    <property type="protein sequence ID" value="GIX89441.1"/>
    <property type="molecule type" value="Genomic_DNA"/>
</dbReference>
<reference evidence="3 4" key="1">
    <citation type="submission" date="2021-06" db="EMBL/GenBank/DDBJ databases">
        <title>Caerostris darwini draft genome.</title>
        <authorList>
            <person name="Kono N."/>
            <person name="Arakawa K."/>
        </authorList>
    </citation>
    <scope>NUCLEOTIDE SEQUENCE [LARGE SCALE GENOMIC DNA]</scope>
</reference>
<keyword evidence="4" id="KW-1185">Reference proteome</keyword>
<name>A0AAV4P0Z5_9ARAC</name>
<feature type="domain" description="C2H2-type" evidence="2">
    <location>
        <begin position="63"/>
        <end position="90"/>
    </location>
</feature>
<protein>
    <recommendedName>
        <fullName evidence="2">C2H2-type domain-containing protein</fullName>
    </recommendedName>
</protein>
<evidence type="ECO:0000256" key="1">
    <source>
        <dbReference type="PROSITE-ProRule" id="PRU00042"/>
    </source>
</evidence>